<evidence type="ECO:0000256" key="2">
    <source>
        <dbReference type="ARBA" id="ARBA00022448"/>
    </source>
</evidence>
<feature type="transmembrane region" description="Helical" evidence="7">
    <location>
        <begin position="278"/>
        <end position="295"/>
    </location>
</feature>
<feature type="transmembrane region" description="Helical" evidence="7">
    <location>
        <begin position="342"/>
        <end position="362"/>
    </location>
</feature>
<evidence type="ECO:0000256" key="6">
    <source>
        <dbReference type="ARBA" id="ARBA00023136"/>
    </source>
</evidence>
<feature type="transmembrane region" description="Helical" evidence="7">
    <location>
        <begin position="164"/>
        <end position="183"/>
    </location>
</feature>
<sequence length="408" mass="44941">MAMIRTRLSIMMFLQFFIWGGWFVTLGTFLANNLNASGGQIGMAFSTQSWGAIIAPFIIGLIADRYFNAERILAVLHLAGAALMYGLYVASDFSTFYPLVLMYMIIYMPTLALVNSVSFRQMSDPGQEFAKIRVWGTIGWIIAGLGISYLFAWDSSQGIADGMLRNTFLMCAIASLALGLYSFSLPATPPKANGPVGLKEVLGLDALALLKDRNYAIFFIASILICIPLAFYYQNANPFLAEIGVTNPTGKMTLGQVSEVLFMLLLPVFIHRFGIKKTLLIGMLAWALRYALFAFGNADEMVFMLLIGIALHGVCYDFFFVTGQIYTDARAGEKFKSSAQGMITLATYGVGMLIGFWVAGQITDHFSTNGTHDWQGIWMFPAAFAIAVLVLFFLTFKDDKNVTAKPNV</sequence>
<dbReference type="AlphaFoldDB" id="L9U8Z8"/>
<keyword evidence="4 7" id="KW-0812">Transmembrane</keyword>
<evidence type="ECO:0000313" key="9">
    <source>
        <dbReference type="EMBL" id="ELY21385.1"/>
    </source>
</evidence>
<name>L9U8Z8_9GAMM</name>
<feature type="transmembrane region" description="Helical" evidence="7">
    <location>
        <begin position="301"/>
        <end position="321"/>
    </location>
</feature>
<protein>
    <submittedName>
        <fullName evidence="9">Major facilitator superfamily, general substrate transporter</fullName>
    </submittedName>
</protein>
<dbReference type="GO" id="GO:0015212">
    <property type="term" value="F:cytidine transmembrane transporter activity"/>
    <property type="evidence" value="ECO:0007669"/>
    <property type="project" value="TreeGrafter"/>
</dbReference>
<dbReference type="PANTHER" id="PTHR23522">
    <property type="entry name" value="BLL5896 PROTEIN"/>
    <property type="match status" value="1"/>
</dbReference>
<feature type="transmembrane region" description="Helical" evidence="7">
    <location>
        <begin position="374"/>
        <end position="396"/>
    </location>
</feature>
<dbReference type="CDD" id="cd06177">
    <property type="entry name" value="MFS_NHS"/>
    <property type="match status" value="1"/>
</dbReference>
<feature type="transmembrane region" description="Helical" evidence="7">
    <location>
        <begin position="96"/>
        <end position="114"/>
    </location>
</feature>
<keyword evidence="5 7" id="KW-1133">Transmembrane helix</keyword>
<dbReference type="Pfam" id="PF03825">
    <property type="entry name" value="Nuc_H_symport"/>
    <property type="match status" value="1"/>
</dbReference>
<organism evidence="9 10">
    <name type="scientific">Vreelandella titanicae BH1</name>
    <dbReference type="NCBI Taxonomy" id="1204738"/>
    <lineage>
        <taxon>Bacteria</taxon>
        <taxon>Pseudomonadati</taxon>
        <taxon>Pseudomonadota</taxon>
        <taxon>Gammaproteobacteria</taxon>
        <taxon>Oceanospirillales</taxon>
        <taxon>Halomonadaceae</taxon>
        <taxon>Vreelandella</taxon>
    </lineage>
</organism>
<evidence type="ECO:0000256" key="1">
    <source>
        <dbReference type="ARBA" id="ARBA00004651"/>
    </source>
</evidence>
<dbReference type="InterPro" id="IPR036259">
    <property type="entry name" value="MFS_trans_sf"/>
</dbReference>
<accession>L9U8Z8</accession>
<feature type="transmembrane region" description="Helical" evidence="7">
    <location>
        <begin position="12"/>
        <end position="31"/>
    </location>
</feature>
<feature type="transmembrane region" description="Helical" evidence="7">
    <location>
        <begin position="72"/>
        <end position="90"/>
    </location>
</feature>
<evidence type="ECO:0000256" key="5">
    <source>
        <dbReference type="ARBA" id="ARBA00022989"/>
    </source>
</evidence>
<dbReference type="InterPro" id="IPR020846">
    <property type="entry name" value="MFS_dom"/>
</dbReference>
<dbReference type="PATRIC" id="fig|1204738.3.peg.2638"/>
<dbReference type="Gene3D" id="1.20.1250.20">
    <property type="entry name" value="MFS general substrate transporter like domains"/>
    <property type="match status" value="2"/>
</dbReference>
<feature type="transmembrane region" description="Helical" evidence="7">
    <location>
        <begin position="253"/>
        <end position="271"/>
    </location>
</feature>
<dbReference type="EMBL" id="AOPO01000006">
    <property type="protein sequence ID" value="ELY21385.1"/>
    <property type="molecule type" value="Genomic_DNA"/>
</dbReference>
<keyword evidence="3" id="KW-1003">Cell membrane</keyword>
<feature type="transmembrane region" description="Helical" evidence="7">
    <location>
        <begin position="215"/>
        <end position="233"/>
    </location>
</feature>
<comment type="caution">
    <text evidence="9">The sequence shown here is derived from an EMBL/GenBank/DDBJ whole genome shotgun (WGS) entry which is preliminary data.</text>
</comment>
<keyword evidence="2" id="KW-0813">Transport</keyword>
<keyword evidence="6 7" id="KW-0472">Membrane</keyword>
<proteinExistence type="predicted"/>
<evidence type="ECO:0000256" key="4">
    <source>
        <dbReference type="ARBA" id="ARBA00022692"/>
    </source>
</evidence>
<dbReference type="PANTHER" id="PTHR23522:SF4">
    <property type="entry name" value="NUCLEOSIDE PERMEASE NUPG-RELATED"/>
    <property type="match status" value="1"/>
</dbReference>
<gene>
    <name evidence="9" type="ORF">HALTITAN_1761</name>
</gene>
<dbReference type="GO" id="GO:0005886">
    <property type="term" value="C:plasma membrane"/>
    <property type="evidence" value="ECO:0007669"/>
    <property type="project" value="UniProtKB-SubCell"/>
</dbReference>
<reference evidence="9 10" key="1">
    <citation type="journal article" date="2013" name="Genome Announc.">
        <title>Draft Genome of the Marine Gammaproteobacterium Halomonas titanicae.</title>
        <authorList>
            <person name="Sanchez-Porro C."/>
            <person name="de la Haba R.R."/>
            <person name="Cruz-Hernandez N."/>
            <person name="Gonzalez J.M."/>
            <person name="Reyes-Guirao C."/>
            <person name="Navarro-Sampedro L."/>
            <person name="Carballo M."/>
            <person name="Ventosa A."/>
        </authorList>
    </citation>
    <scope>NUCLEOTIDE SEQUENCE [LARGE SCALE GENOMIC DNA]</scope>
    <source>
        <strain evidence="9 10">BH1</strain>
    </source>
</reference>
<dbReference type="InterPro" id="IPR004740">
    <property type="entry name" value="Nuc_H_symport"/>
</dbReference>
<feature type="transmembrane region" description="Helical" evidence="7">
    <location>
        <begin position="134"/>
        <end position="152"/>
    </location>
</feature>
<evidence type="ECO:0000256" key="3">
    <source>
        <dbReference type="ARBA" id="ARBA00022475"/>
    </source>
</evidence>
<dbReference type="GO" id="GO:0015213">
    <property type="term" value="F:uridine transmembrane transporter activity"/>
    <property type="evidence" value="ECO:0007669"/>
    <property type="project" value="TreeGrafter"/>
</dbReference>
<evidence type="ECO:0000313" key="10">
    <source>
        <dbReference type="Proteomes" id="UP000011651"/>
    </source>
</evidence>
<evidence type="ECO:0000256" key="7">
    <source>
        <dbReference type="SAM" id="Phobius"/>
    </source>
</evidence>
<feature type="transmembrane region" description="Helical" evidence="7">
    <location>
        <begin position="43"/>
        <end position="63"/>
    </location>
</feature>
<dbReference type="PROSITE" id="PS50850">
    <property type="entry name" value="MFS"/>
    <property type="match status" value="1"/>
</dbReference>
<dbReference type="Proteomes" id="UP000011651">
    <property type="component" value="Unassembled WGS sequence"/>
</dbReference>
<dbReference type="SUPFAM" id="SSF103473">
    <property type="entry name" value="MFS general substrate transporter"/>
    <property type="match status" value="1"/>
</dbReference>
<dbReference type="RefSeq" id="WP_009287384.1">
    <property type="nucleotide sequence ID" value="NZ_AOPO01000006.1"/>
</dbReference>
<evidence type="ECO:0000259" key="8">
    <source>
        <dbReference type="PROSITE" id="PS50850"/>
    </source>
</evidence>
<feature type="domain" description="Major facilitator superfamily (MFS) profile" evidence="8">
    <location>
        <begin position="167"/>
        <end position="408"/>
    </location>
</feature>
<comment type="subcellular location">
    <subcellularLocation>
        <location evidence="1">Cell membrane</location>
        <topology evidence="1">Multi-pass membrane protein</topology>
    </subcellularLocation>
</comment>